<evidence type="ECO:0000313" key="2">
    <source>
        <dbReference type="Proteomes" id="UP000254508"/>
    </source>
</evidence>
<gene>
    <name evidence="1" type="ORF">DVR09_07005</name>
</gene>
<dbReference type="InterPro" id="IPR011200">
    <property type="entry name" value="UCP012608"/>
</dbReference>
<name>A0A345YDW8_9SPHN</name>
<dbReference type="KEGG" id="err:DVR09_07005"/>
<accession>A0A345YDW8</accession>
<dbReference type="OrthoDB" id="7666987at2"/>
<proteinExistence type="predicted"/>
<sequence>MAIDKARYVAIDPDATGPEAVARAFENQVAYCRDNGAPITAQICQSLRELLDTDRGGAVMRRVRRWAGPALSDALPLRVAGGLHALHLGGEEPALSAIYEGLGPTDATELIAYAIERHEAFLMPWLDGPPQTNEAGRSASFAAAFLWLVDQGLPGNFDLLEIGSSAGINLMMRRYRYDLGGVKVGPKTSRMQITPEWRGSPPPEGNFDIVGAAGCDVAPVDLTDEAQALRLKAYIWPEFTARFARMDAAIEAAKTFPPEIVRRRAADFLAERLERPQEEGTTRVLMHSVVWQYIPQPERDRIVELMEAAGDRAREDTPLAWVSLEANRDTHRHELTVSYWPDGDMRRRLATAHPHGKWIEWRG</sequence>
<protein>
    <submittedName>
        <fullName evidence="1">DUF2332 domain-containing protein</fullName>
    </submittedName>
</protein>
<dbReference type="RefSeq" id="WP_115416303.1">
    <property type="nucleotide sequence ID" value="NZ_CP031357.1"/>
</dbReference>
<dbReference type="Proteomes" id="UP000254508">
    <property type="component" value="Chromosome"/>
</dbReference>
<dbReference type="PIRSF" id="PIRSF012608">
    <property type="entry name" value="UCP012608"/>
    <property type="match status" value="1"/>
</dbReference>
<keyword evidence="2" id="KW-1185">Reference proteome</keyword>
<organism evidence="1 2">
    <name type="scientific">Erythrobacter aureus</name>
    <dbReference type="NCBI Taxonomy" id="2182384"/>
    <lineage>
        <taxon>Bacteria</taxon>
        <taxon>Pseudomonadati</taxon>
        <taxon>Pseudomonadota</taxon>
        <taxon>Alphaproteobacteria</taxon>
        <taxon>Sphingomonadales</taxon>
        <taxon>Erythrobacteraceae</taxon>
        <taxon>Erythrobacter/Porphyrobacter group</taxon>
        <taxon>Erythrobacter</taxon>
    </lineage>
</organism>
<evidence type="ECO:0000313" key="1">
    <source>
        <dbReference type="EMBL" id="AXK42120.1"/>
    </source>
</evidence>
<dbReference type="AlphaFoldDB" id="A0A345YDW8"/>
<dbReference type="EMBL" id="CP031357">
    <property type="protein sequence ID" value="AXK42120.1"/>
    <property type="molecule type" value="Genomic_DNA"/>
</dbReference>
<dbReference type="Pfam" id="PF10094">
    <property type="entry name" value="DUF2332"/>
    <property type="match status" value="1"/>
</dbReference>
<reference evidence="2" key="1">
    <citation type="submission" date="2018-07" db="EMBL/GenBank/DDBJ databases">
        <title>Genome sequence of Erythrobacter strain YH-07, an antagonistic bacterium isolated from Yellow Sea.</title>
        <authorList>
            <person name="Tang T."/>
            <person name="Liu Q."/>
            <person name="Sun X."/>
        </authorList>
    </citation>
    <scope>NUCLEOTIDE SEQUENCE [LARGE SCALE GENOMIC DNA]</scope>
    <source>
        <strain evidence="2">YH-07</strain>
    </source>
</reference>